<gene>
    <name evidence="4" type="ORF">DFI_06440</name>
</gene>
<dbReference type="SMART" id="SM00554">
    <property type="entry name" value="FAS1"/>
    <property type="match status" value="3"/>
</dbReference>
<dbReference type="SUPFAM" id="SSF82153">
    <property type="entry name" value="FAS1 domain"/>
    <property type="match status" value="3"/>
</dbReference>
<dbReference type="InterPro" id="IPR036378">
    <property type="entry name" value="FAS1_dom_sf"/>
</dbReference>
<dbReference type="AlphaFoldDB" id="A0A221SVN1"/>
<keyword evidence="5" id="KW-1185">Reference proteome</keyword>
<evidence type="ECO:0000256" key="1">
    <source>
        <dbReference type="SAM" id="MobiDB-lite"/>
    </source>
</evidence>
<name>A0A221SVN1_9DEIO</name>
<feature type="region of interest" description="Disordered" evidence="1">
    <location>
        <begin position="197"/>
        <end position="251"/>
    </location>
</feature>
<protein>
    <recommendedName>
        <fullName evidence="3">FAS1 domain-containing protein</fullName>
    </recommendedName>
</protein>
<dbReference type="STRING" id="317577.GCA_000419625_02627"/>
<feature type="domain" description="FAS1" evidence="3">
    <location>
        <begin position="434"/>
        <end position="564"/>
    </location>
</feature>
<dbReference type="PROSITE" id="PS50213">
    <property type="entry name" value="FAS1"/>
    <property type="match status" value="3"/>
</dbReference>
<accession>A0A221SVN1</accession>
<feature type="signal peptide" evidence="2">
    <location>
        <begin position="1"/>
        <end position="20"/>
    </location>
</feature>
<dbReference type="FunFam" id="2.30.180.10:FF:000032">
    <property type="entry name" value="Fasciclin domain-containing protein, putative"/>
    <property type="match status" value="2"/>
</dbReference>
<dbReference type="Gene3D" id="2.30.180.10">
    <property type="entry name" value="FAS1 domain"/>
    <property type="match status" value="3"/>
</dbReference>
<dbReference type="EMBL" id="CP021081">
    <property type="protein sequence ID" value="ASN80688.1"/>
    <property type="molecule type" value="Genomic_DNA"/>
</dbReference>
<dbReference type="Proteomes" id="UP000259030">
    <property type="component" value="Chromosome"/>
</dbReference>
<dbReference type="KEGG" id="dfc:DFI_06440"/>
<dbReference type="PANTHER" id="PTHR10900:SF77">
    <property type="entry name" value="FI19380P1"/>
    <property type="match status" value="1"/>
</dbReference>
<organism evidence="4 5">
    <name type="scientific">Deinococcus ficus</name>
    <dbReference type="NCBI Taxonomy" id="317577"/>
    <lineage>
        <taxon>Bacteria</taxon>
        <taxon>Thermotogati</taxon>
        <taxon>Deinococcota</taxon>
        <taxon>Deinococci</taxon>
        <taxon>Deinococcales</taxon>
        <taxon>Deinococcaceae</taxon>
        <taxon>Deinococcus</taxon>
    </lineage>
</organism>
<dbReference type="PANTHER" id="PTHR10900">
    <property type="entry name" value="PERIOSTIN-RELATED"/>
    <property type="match status" value="1"/>
</dbReference>
<dbReference type="Pfam" id="PF02469">
    <property type="entry name" value="Fasciclin"/>
    <property type="match status" value="3"/>
</dbReference>
<feature type="domain" description="FAS1" evidence="3">
    <location>
        <begin position="35"/>
        <end position="164"/>
    </location>
</feature>
<sequence length="566" mass="57690">MKKQTALMTLGLMLITPALAGGAGGPAPVAQPAACRTVAQIIATDPQFSTLNAAVSAGGYAEMLSGGQGTLFAPTNAAFAKLPSDVLANVLNDPDLLDSVLTYHMLGSKMTGKQLMGMRSVASLAGPSLTLSMSGNRLRVNGATVTRADIAACNGVVHVIDTVLVPPATGAAPAPAPAPAAAAPAAPAPVVSAPIVIPATPQRSTTTTTTTTTTEAPATTTTETTTTETITTETTTTETATTETTTEVATTETTAETAMSCYDVLVGDDRFTTLRDLLSDAGLTETIMTGEYTIFAPTNAAFEAVDPDQLARLASDPAALKRVLQYHILPTRVESGSLVNATPYTTADGATITITGSGTDVMIGETRVETTAVTASNCNIYAIDRVLMPADLVIVEPVAVEVTTETTPATTTATVTTTAPATNTTTTTTVTAAASSVYARLSADARFSTLVSLIQAAGLVDTLTTGDVTIFAPTNDAFAKIPAATLDTLKADPARLRTVLLSHVVNSRVTTTALGSNTDLVTVGGSTIRVSPRTEGGYLFGTAVTEPTEIGTGLGIVYAIDTVILP</sequence>
<evidence type="ECO:0000256" key="2">
    <source>
        <dbReference type="SAM" id="SignalP"/>
    </source>
</evidence>
<dbReference type="GO" id="GO:0005615">
    <property type="term" value="C:extracellular space"/>
    <property type="evidence" value="ECO:0007669"/>
    <property type="project" value="TreeGrafter"/>
</dbReference>
<keyword evidence="2" id="KW-0732">Signal</keyword>
<dbReference type="InterPro" id="IPR050904">
    <property type="entry name" value="Adhesion/Biosynth-related"/>
</dbReference>
<evidence type="ECO:0000259" key="3">
    <source>
        <dbReference type="PROSITE" id="PS50213"/>
    </source>
</evidence>
<evidence type="ECO:0000313" key="5">
    <source>
        <dbReference type="Proteomes" id="UP000259030"/>
    </source>
</evidence>
<proteinExistence type="predicted"/>
<dbReference type="FunFam" id="2.30.180.10:FF:000014">
    <property type="entry name" value="Stabilin 1"/>
    <property type="match status" value="1"/>
</dbReference>
<dbReference type="InterPro" id="IPR000782">
    <property type="entry name" value="FAS1_domain"/>
</dbReference>
<feature type="domain" description="FAS1" evidence="3">
    <location>
        <begin position="258"/>
        <end position="387"/>
    </location>
</feature>
<evidence type="ECO:0000313" key="4">
    <source>
        <dbReference type="EMBL" id="ASN80688.1"/>
    </source>
</evidence>
<feature type="chain" id="PRO_5011313745" description="FAS1 domain-containing protein" evidence="2">
    <location>
        <begin position="21"/>
        <end position="566"/>
    </location>
</feature>
<reference evidence="4 5" key="1">
    <citation type="submission" date="2017-05" db="EMBL/GenBank/DDBJ databases">
        <title>The complete genome sequence of Deinococcus ficus isolated from the rhizosphere of the Ficus religiosa L. in Taiwan.</title>
        <authorList>
            <person name="Wu K.-M."/>
            <person name="Liao T.-L."/>
            <person name="Liu Y.-M."/>
            <person name="Young C.-C."/>
            <person name="Tsai S.-F."/>
        </authorList>
    </citation>
    <scope>NUCLEOTIDE SEQUENCE [LARGE SCALE GENOMIC DNA]</scope>
    <source>
        <strain evidence="4 5">CC-FR2-10</strain>
    </source>
</reference>